<accession>A0A6J1PMX8</accession>
<protein>
    <submittedName>
        <fullName evidence="2">Uncharacterized protein LOC112453779 isoform X3</fullName>
    </submittedName>
</protein>
<dbReference type="RefSeq" id="XP_024870475.1">
    <property type="nucleotide sequence ID" value="XM_025014707.1"/>
</dbReference>
<dbReference type="GeneID" id="112453779"/>
<evidence type="ECO:0000313" key="1">
    <source>
        <dbReference type="Proteomes" id="UP000504618"/>
    </source>
</evidence>
<gene>
    <name evidence="2" type="primary">LOC112453779</name>
</gene>
<dbReference type="AlphaFoldDB" id="A0A6J1PMX8"/>
<dbReference type="Proteomes" id="UP000504618">
    <property type="component" value="Unplaced"/>
</dbReference>
<evidence type="ECO:0000313" key="2">
    <source>
        <dbReference type="RefSeq" id="XP_024870475.1"/>
    </source>
</evidence>
<organism evidence="1 2">
    <name type="scientific">Temnothorax curvispinosus</name>
    <dbReference type="NCBI Taxonomy" id="300111"/>
    <lineage>
        <taxon>Eukaryota</taxon>
        <taxon>Metazoa</taxon>
        <taxon>Ecdysozoa</taxon>
        <taxon>Arthropoda</taxon>
        <taxon>Hexapoda</taxon>
        <taxon>Insecta</taxon>
        <taxon>Pterygota</taxon>
        <taxon>Neoptera</taxon>
        <taxon>Endopterygota</taxon>
        <taxon>Hymenoptera</taxon>
        <taxon>Apocrita</taxon>
        <taxon>Aculeata</taxon>
        <taxon>Formicoidea</taxon>
        <taxon>Formicidae</taxon>
        <taxon>Myrmicinae</taxon>
        <taxon>Temnothorax</taxon>
    </lineage>
</organism>
<keyword evidence="1" id="KW-1185">Reference proteome</keyword>
<name>A0A6J1PMX8_9HYME</name>
<proteinExistence type="predicted"/>
<reference evidence="2" key="1">
    <citation type="submission" date="2025-08" db="UniProtKB">
        <authorList>
            <consortium name="RefSeq"/>
        </authorList>
    </citation>
    <scope>IDENTIFICATION</scope>
    <source>
        <tissue evidence="2">Whole body</tissue>
    </source>
</reference>
<sequence length="79" mass="9120">MEARFNDEADLHNERQSFTEQVFSWILRENLHKMQTFACTLHIPLRTKTTVKSRVPGVAAQPPFSSARFLAICWELGKS</sequence>